<evidence type="ECO:0000313" key="3">
    <source>
        <dbReference type="EMBL" id="PRX90831.1"/>
    </source>
</evidence>
<feature type="coiled-coil region" evidence="1">
    <location>
        <begin position="89"/>
        <end position="119"/>
    </location>
</feature>
<evidence type="ECO:0000256" key="1">
    <source>
        <dbReference type="SAM" id="Coils"/>
    </source>
</evidence>
<keyword evidence="4" id="KW-1185">Reference proteome</keyword>
<reference evidence="3 4" key="1">
    <citation type="submission" date="2018-03" db="EMBL/GenBank/DDBJ databases">
        <title>Genomic Encyclopedia of Archaeal and Bacterial Type Strains, Phase II (KMG-II): from individual species to whole genera.</title>
        <authorList>
            <person name="Goeker M."/>
        </authorList>
    </citation>
    <scope>NUCLEOTIDE SEQUENCE [LARGE SCALE GENOMIC DNA]</scope>
    <source>
        <strain evidence="3 4">DSM 45601</strain>
    </source>
</reference>
<proteinExistence type="predicted"/>
<dbReference type="AlphaFoldDB" id="A0A2T0PPK5"/>
<comment type="caution">
    <text evidence="3">The sequence shown here is derived from an EMBL/GenBank/DDBJ whole genome shotgun (WGS) entry which is preliminary data.</text>
</comment>
<dbReference type="EMBL" id="PVZC01000016">
    <property type="protein sequence ID" value="PRX90831.1"/>
    <property type="molecule type" value="Genomic_DNA"/>
</dbReference>
<gene>
    <name evidence="3" type="ORF">CLV72_11627</name>
</gene>
<keyword evidence="1" id="KW-0175">Coiled coil</keyword>
<name>A0A2T0PPK5_9ACTN</name>
<feature type="region of interest" description="Disordered" evidence="2">
    <location>
        <begin position="30"/>
        <end position="87"/>
    </location>
</feature>
<protein>
    <recommendedName>
        <fullName evidence="5">Scaffolding protein</fullName>
    </recommendedName>
</protein>
<dbReference type="OrthoDB" id="3544552at2"/>
<evidence type="ECO:0008006" key="5">
    <source>
        <dbReference type="Google" id="ProtNLM"/>
    </source>
</evidence>
<sequence>MTDHDTDLPVHPITGLAALGWRRDGRPIWPILGGSGEGDGAPSDGGNTGADDGGEGQGADPDGADPDGPGDGGEGQGDGGDEPLGAPGRKALEAEKAKRKALAERARKAEQELAALKAQGKENDPEVIRSEAEKAATAKANARIVRAEVKAAAAGKLADPADAYQFLDLTAFEVDDDGAVDAGEIADAIEDLLKKKPYLAAAGGTGRRFAGGGDGGKRGRAATLADQIRDAEKAGDWKTARRLKLANQLNTTK</sequence>
<feature type="compositionally biased region" description="Gly residues" evidence="2">
    <location>
        <begin position="69"/>
        <end position="78"/>
    </location>
</feature>
<evidence type="ECO:0000256" key="2">
    <source>
        <dbReference type="SAM" id="MobiDB-lite"/>
    </source>
</evidence>
<accession>A0A2T0PPK5</accession>
<dbReference type="RefSeq" id="WP_106253780.1">
    <property type="nucleotide sequence ID" value="NZ_PVZC01000016.1"/>
</dbReference>
<evidence type="ECO:0000313" key="4">
    <source>
        <dbReference type="Proteomes" id="UP000237846"/>
    </source>
</evidence>
<organism evidence="3 4">
    <name type="scientific">Allonocardiopsis opalescens</name>
    <dbReference type="NCBI Taxonomy" id="1144618"/>
    <lineage>
        <taxon>Bacteria</taxon>
        <taxon>Bacillati</taxon>
        <taxon>Actinomycetota</taxon>
        <taxon>Actinomycetes</taxon>
        <taxon>Streptosporangiales</taxon>
        <taxon>Allonocardiopsis</taxon>
    </lineage>
</organism>
<dbReference type="Proteomes" id="UP000237846">
    <property type="component" value="Unassembled WGS sequence"/>
</dbReference>